<gene>
    <name evidence="2" type="ORF">BKA67DRAFT_539971</name>
</gene>
<dbReference type="Proteomes" id="UP000758603">
    <property type="component" value="Unassembled WGS sequence"/>
</dbReference>
<feature type="region of interest" description="Disordered" evidence="1">
    <location>
        <begin position="559"/>
        <end position="632"/>
    </location>
</feature>
<evidence type="ECO:0000313" key="2">
    <source>
        <dbReference type="EMBL" id="KAH6648154.1"/>
    </source>
</evidence>
<feature type="region of interest" description="Disordered" evidence="1">
    <location>
        <begin position="93"/>
        <end position="131"/>
    </location>
</feature>
<accession>A0A9P8ZUM7</accession>
<feature type="compositionally biased region" description="Polar residues" evidence="1">
    <location>
        <begin position="478"/>
        <end position="487"/>
    </location>
</feature>
<evidence type="ECO:0000313" key="3">
    <source>
        <dbReference type="Proteomes" id="UP000758603"/>
    </source>
</evidence>
<feature type="region of interest" description="Disordered" evidence="1">
    <location>
        <begin position="367"/>
        <end position="395"/>
    </location>
</feature>
<feature type="region of interest" description="Disordered" evidence="1">
    <location>
        <begin position="443"/>
        <end position="493"/>
    </location>
</feature>
<protein>
    <submittedName>
        <fullName evidence="2">Uncharacterized protein</fullName>
    </submittedName>
</protein>
<comment type="caution">
    <text evidence="2">The sequence shown here is derived from an EMBL/GenBank/DDBJ whole genome shotgun (WGS) entry which is preliminary data.</text>
</comment>
<proteinExistence type="predicted"/>
<dbReference type="OrthoDB" id="5404323at2759"/>
<organism evidence="2 3">
    <name type="scientific">Truncatella angustata</name>
    <dbReference type="NCBI Taxonomy" id="152316"/>
    <lineage>
        <taxon>Eukaryota</taxon>
        <taxon>Fungi</taxon>
        <taxon>Dikarya</taxon>
        <taxon>Ascomycota</taxon>
        <taxon>Pezizomycotina</taxon>
        <taxon>Sordariomycetes</taxon>
        <taxon>Xylariomycetidae</taxon>
        <taxon>Amphisphaeriales</taxon>
        <taxon>Sporocadaceae</taxon>
        <taxon>Truncatella</taxon>
    </lineage>
</organism>
<reference evidence="2" key="1">
    <citation type="journal article" date="2021" name="Nat. Commun.">
        <title>Genetic determinants of endophytism in the Arabidopsis root mycobiome.</title>
        <authorList>
            <person name="Mesny F."/>
            <person name="Miyauchi S."/>
            <person name="Thiergart T."/>
            <person name="Pickel B."/>
            <person name="Atanasova L."/>
            <person name="Karlsson M."/>
            <person name="Huettel B."/>
            <person name="Barry K.W."/>
            <person name="Haridas S."/>
            <person name="Chen C."/>
            <person name="Bauer D."/>
            <person name="Andreopoulos W."/>
            <person name="Pangilinan J."/>
            <person name="LaButti K."/>
            <person name="Riley R."/>
            <person name="Lipzen A."/>
            <person name="Clum A."/>
            <person name="Drula E."/>
            <person name="Henrissat B."/>
            <person name="Kohler A."/>
            <person name="Grigoriev I.V."/>
            <person name="Martin F.M."/>
            <person name="Hacquard S."/>
        </authorList>
    </citation>
    <scope>NUCLEOTIDE SEQUENCE</scope>
    <source>
        <strain evidence="2">MPI-SDFR-AT-0073</strain>
    </source>
</reference>
<keyword evidence="3" id="KW-1185">Reference proteome</keyword>
<dbReference type="RefSeq" id="XP_045954666.1">
    <property type="nucleotide sequence ID" value="XM_046100712.1"/>
</dbReference>
<name>A0A9P8ZUM7_9PEZI</name>
<dbReference type="GeneID" id="70129604"/>
<sequence length="648" mass="71456">MFLHSGASLHGHEYSNRDPPATGHASPRRNSLLRSSFGTPITRSPPKDSRSPSPSIRTTSLKKVRPRPVSDFSPAPPEHVVRFLEPVEHELVPASTPEEMSEDESSTIVDISDSDTSRAASSTRRQRRLSTRQRTAYLLAQAPPTLNKKQRLLHIRPKLLLQLQQVPAGQRPVPAIDVYPSSGIVNTAIAAHLCRRFPRLSRIKSEKSIQDVLLLKSEDYTASENDSDSDGDEESIKNRDIIAILSPLSGQDKAEIALPDGTVWVAAPRLNGYEFTTIDKHGITTTARWIRRQTKSISTMPLTPPTSAPSSPLSPSSITASAFPFPGSSSPDCKFIFSFVDPSSRQHPIMATLQPSSLDISDTYTTVSRSCSKHPPTSTQRRRTIGAEDEKESAHQRTTRVVEDWQKSFIQISALWVALRNGWVPRFKPADFIPQNASTASLASTKVPKRTRSYTTGSDVGTPTVPRNLTGRWRHSQPPLQEVSTFSPGILPRRATSTGAARMKRLNAERISEVTEISDTSSTRSKGRRVLSGEWNLIHRHSTALSGIADLETIPNEGQSANKPTASTLVSPGVVTPSKRPVSDFITTTPMRPPSPTKNAVSNGADGRRPNLLNQSRGIVTHDETDQSRKRHRWKSSVSKWFNKLRAR</sequence>
<feature type="region of interest" description="Disordered" evidence="1">
    <location>
        <begin position="1"/>
        <end position="76"/>
    </location>
</feature>
<feature type="compositionally biased region" description="Polar residues" evidence="1">
    <location>
        <begin position="559"/>
        <end position="570"/>
    </location>
</feature>
<feature type="compositionally biased region" description="Basic and acidic residues" evidence="1">
    <location>
        <begin position="385"/>
        <end position="395"/>
    </location>
</feature>
<feature type="region of interest" description="Disordered" evidence="1">
    <location>
        <begin position="297"/>
        <end position="316"/>
    </location>
</feature>
<feature type="compositionally biased region" description="Polar residues" evidence="1">
    <location>
        <begin position="453"/>
        <end position="467"/>
    </location>
</feature>
<feature type="compositionally biased region" description="Polar residues" evidence="1">
    <location>
        <begin position="28"/>
        <end position="42"/>
    </location>
</feature>
<dbReference type="EMBL" id="JAGPXC010000008">
    <property type="protein sequence ID" value="KAH6648154.1"/>
    <property type="molecule type" value="Genomic_DNA"/>
</dbReference>
<feature type="compositionally biased region" description="Polar residues" evidence="1">
    <location>
        <begin position="367"/>
        <end position="379"/>
    </location>
</feature>
<evidence type="ECO:0000256" key="1">
    <source>
        <dbReference type="SAM" id="MobiDB-lite"/>
    </source>
</evidence>
<dbReference type="AlphaFoldDB" id="A0A9P8ZUM7"/>